<evidence type="ECO:0000256" key="2">
    <source>
        <dbReference type="SAM" id="Phobius"/>
    </source>
</evidence>
<organism evidence="3 4">
    <name type="scientific">Christiangramia fulva</name>
    <dbReference type="NCBI Taxonomy" id="2126553"/>
    <lineage>
        <taxon>Bacteria</taxon>
        <taxon>Pseudomonadati</taxon>
        <taxon>Bacteroidota</taxon>
        <taxon>Flavobacteriia</taxon>
        <taxon>Flavobacteriales</taxon>
        <taxon>Flavobacteriaceae</taxon>
        <taxon>Christiangramia</taxon>
    </lineage>
</organism>
<gene>
    <name evidence="3" type="ORF">C7S20_05470</name>
</gene>
<sequence length="401" mass="46013">MVPPAFQEETSSTKRIEKIRSFANYALQKAGLNNGDATSMKTFLKWIKDGYIVDEAYNEKEHETHKWKIQVLISEKKEEREKLECEKKTIQDVRLKDGQQKVEDYEEEIQQTKLDLEQNKINTGYSSIKFFTYVSLVILLSVYLILFYASAIYASFFRNAGTLIQTAGDDIVLYLDNIFDVQGIFQASPALLFVYLGAFLFFAIGLVPHTMGGKYKSLKIGAAVLGALIVDSLLAYKIDSGIHELKVMAGIADEEWNFLTSVNFYLVLAFGFVAYLVWGYMFDLMLKEKNKKNAEICAALVIKDLKTKIRKQKDLIADLKATVLDLESRVKMLEEKMEELKKELDKAMLNPDLLSQNLTSFYMGWRQFLNGSPDFDSKKDECEKVYNDFMETHFKKIPSLN</sequence>
<keyword evidence="2" id="KW-1133">Transmembrane helix</keyword>
<dbReference type="Proteomes" id="UP000241507">
    <property type="component" value="Chromosome"/>
</dbReference>
<keyword evidence="1" id="KW-0175">Coiled coil</keyword>
<feature type="transmembrane region" description="Helical" evidence="2">
    <location>
        <begin position="258"/>
        <end position="282"/>
    </location>
</feature>
<feature type="transmembrane region" description="Helical" evidence="2">
    <location>
        <begin position="220"/>
        <end position="238"/>
    </location>
</feature>
<keyword evidence="2" id="KW-0812">Transmembrane</keyword>
<evidence type="ECO:0000313" key="3">
    <source>
        <dbReference type="EMBL" id="AVR47339.1"/>
    </source>
</evidence>
<dbReference type="KEGG" id="grs:C7S20_05470"/>
<evidence type="ECO:0000256" key="1">
    <source>
        <dbReference type="SAM" id="Coils"/>
    </source>
</evidence>
<dbReference type="EMBL" id="CP028136">
    <property type="protein sequence ID" value="AVR47339.1"/>
    <property type="molecule type" value="Genomic_DNA"/>
</dbReference>
<feature type="coiled-coil region" evidence="1">
    <location>
        <begin position="69"/>
        <end position="122"/>
    </location>
</feature>
<evidence type="ECO:0008006" key="5">
    <source>
        <dbReference type="Google" id="ProtNLM"/>
    </source>
</evidence>
<evidence type="ECO:0000313" key="4">
    <source>
        <dbReference type="Proteomes" id="UP000241507"/>
    </source>
</evidence>
<dbReference type="AlphaFoldDB" id="A0A2R3ZAP1"/>
<proteinExistence type="predicted"/>
<feature type="coiled-coil region" evidence="1">
    <location>
        <begin position="302"/>
        <end position="350"/>
    </location>
</feature>
<keyword evidence="2" id="KW-0472">Membrane</keyword>
<feature type="transmembrane region" description="Helical" evidence="2">
    <location>
        <begin position="190"/>
        <end position="208"/>
    </location>
</feature>
<accession>A0A2R3ZAP1</accession>
<feature type="transmembrane region" description="Helical" evidence="2">
    <location>
        <begin position="130"/>
        <end position="153"/>
    </location>
</feature>
<reference evidence="4" key="1">
    <citation type="submission" date="2018-03" db="EMBL/GenBank/DDBJ databases">
        <title>Gramella fulva sp. nov., isolated from a dry surface of tidal flat.</title>
        <authorList>
            <person name="Hwang S.H."/>
            <person name="Hwang W.M."/>
            <person name="Kang K."/>
            <person name="Ahn T.-Y."/>
        </authorList>
    </citation>
    <scope>NUCLEOTIDE SEQUENCE [LARGE SCALE GENOMIC DNA]</scope>
    <source>
        <strain evidence="4">SH35</strain>
    </source>
</reference>
<dbReference type="OrthoDB" id="635705at2"/>
<protein>
    <recommendedName>
        <fullName evidence="5">Beta-carotene 15,15'-monooxygenase</fullName>
    </recommendedName>
</protein>
<name>A0A2R3ZAP1_9FLAO</name>
<keyword evidence="4" id="KW-1185">Reference proteome</keyword>